<dbReference type="InterPro" id="IPR027353">
    <property type="entry name" value="NET_dom"/>
</dbReference>
<evidence type="ECO:0000313" key="5">
    <source>
        <dbReference type="RefSeq" id="XP_022928178.1"/>
    </source>
</evidence>
<dbReference type="GeneID" id="111435078"/>
<dbReference type="Gene3D" id="1.20.1270.220">
    <property type="match status" value="1"/>
</dbReference>
<dbReference type="Pfam" id="PF17035">
    <property type="entry name" value="BET"/>
    <property type="match status" value="1"/>
</dbReference>
<keyword evidence="4" id="KW-1185">Reference proteome</keyword>
<dbReference type="InterPro" id="IPR038336">
    <property type="entry name" value="NET_sf"/>
</dbReference>
<dbReference type="AlphaFoldDB" id="A0A6J1EK45"/>
<gene>
    <name evidence="5 6" type="primary">LOC111435078</name>
</gene>
<dbReference type="KEGG" id="cmos:111435078"/>
<organism evidence="4 6">
    <name type="scientific">Cucurbita moschata</name>
    <name type="common">Winter crookneck squash</name>
    <name type="synonym">Cucurbita pepo var. moschata</name>
    <dbReference type="NCBI Taxonomy" id="3662"/>
    <lineage>
        <taxon>Eukaryota</taxon>
        <taxon>Viridiplantae</taxon>
        <taxon>Streptophyta</taxon>
        <taxon>Embryophyta</taxon>
        <taxon>Tracheophyta</taxon>
        <taxon>Spermatophyta</taxon>
        <taxon>Magnoliopsida</taxon>
        <taxon>eudicotyledons</taxon>
        <taxon>Gunneridae</taxon>
        <taxon>Pentapetalae</taxon>
        <taxon>rosids</taxon>
        <taxon>fabids</taxon>
        <taxon>Cucurbitales</taxon>
        <taxon>Cucurbitaceae</taxon>
        <taxon>Cucurbiteae</taxon>
        <taxon>Cucurbita</taxon>
    </lineage>
</organism>
<sequence>MEIFLFVYELKYVSIVLSLRSYVCGLLWFCFVMSRHQSDAAGQDKLGPDYFSYFRREVIDLLSQEDNLLSTSSSHDSRMSEASSSFGDSMGRKLSHFKKEKLKALLRQSAVILSEEVNEMLGPALSIQQLKSDLRSKKNLENVDKIVMNDAEQAPCKKLKSSSSSTSLSAHKNCGSLGSSRVIDDELQFFLENNSEQIEAIVTNLSSELSGKLGHMEQQLEEVLDSVTSNCRPMTFKEKEQLQKMIQVLPPQNLGRVAEIIQHMTDETDSSYEIHIDLDKVNNTTLWRLYYYVVAVEKAKKLASQ</sequence>
<proteinExistence type="predicted"/>
<evidence type="ECO:0000256" key="2">
    <source>
        <dbReference type="ARBA" id="ARBA00023163"/>
    </source>
</evidence>
<accession>A0A6J1EK45</accession>
<evidence type="ECO:0000256" key="1">
    <source>
        <dbReference type="ARBA" id="ARBA00023015"/>
    </source>
</evidence>
<protein>
    <submittedName>
        <fullName evidence="5 6">Bromodomain-containing protein 4-like isoform X1</fullName>
    </submittedName>
</protein>
<name>A0A6J1EK45_CUCMO</name>
<feature type="domain" description="NET" evidence="3">
    <location>
        <begin position="224"/>
        <end position="304"/>
    </location>
</feature>
<dbReference type="RefSeq" id="XP_022928179.1">
    <property type="nucleotide sequence ID" value="XM_023072411.1"/>
</dbReference>
<evidence type="ECO:0000259" key="3">
    <source>
        <dbReference type="PROSITE" id="PS51525"/>
    </source>
</evidence>
<reference evidence="5 6" key="1">
    <citation type="submission" date="2025-04" db="UniProtKB">
        <authorList>
            <consortium name="RefSeq"/>
        </authorList>
    </citation>
    <scope>IDENTIFICATION</scope>
    <source>
        <tissue evidence="5 6">Young leaves</tissue>
    </source>
</reference>
<keyword evidence="1" id="KW-0805">Transcription regulation</keyword>
<dbReference type="RefSeq" id="XP_022928178.1">
    <property type="nucleotide sequence ID" value="XM_023072410.1"/>
</dbReference>
<evidence type="ECO:0000313" key="4">
    <source>
        <dbReference type="Proteomes" id="UP000504609"/>
    </source>
</evidence>
<keyword evidence="2" id="KW-0804">Transcription</keyword>
<evidence type="ECO:0000313" key="6">
    <source>
        <dbReference type="RefSeq" id="XP_022928179.1"/>
    </source>
</evidence>
<dbReference type="PROSITE" id="PS51525">
    <property type="entry name" value="NET"/>
    <property type="match status" value="1"/>
</dbReference>
<dbReference type="Proteomes" id="UP000504609">
    <property type="component" value="Unplaced"/>
</dbReference>
<dbReference type="PANTHER" id="PTHR45926">
    <property type="entry name" value="OSJNBA0053K19.4 PROTEIN"/>
    <property type="match status" value="1"/>
</dbReference>